<comment type="similarity">
    <text evidence="1">Belongs to the methyltransferase superfamily. PrmA family.</text>
</comment>
<dbReference type="GO" id="GO:0008757">
    <property type="term" value="F:S-adenosylmethionine-dependent methyltransferase activity"/>
    <property type="evidence" value="ECO:0007669"/>
    <property type="project" value="UniProtKB-ARBA"/>
</dbReference>
<evidence type="ECO:0000313" key="4">
    <source>
        <dbReference type="EMBL" id="OIR15718.1"/>
    </source>
</evidence>
<reference evidence="4 5" key="1">
    <citation type="submission" date="2016-08" db="EMBL/GenBank/DDBJ databases">
        <title>New Insights into Marine Group III Euryarchaeota, from dark to light.</title>
        <authorList>
            <person name="Haro-Moreno J.M."/>
            <person name="Rodriguez-Valera F."/>
            <person name="Lopez-Garcia P."/>
            <person name="Moreira D."/>
            <person name="Martin-Cuadrado A.B."/>
        </authorList>
    </citation>
    <scope>NUCLEOTIDE SEQUENCE [LARGE SCALE GENOMIC DNA]</scope>
    <source>
        <strain evidence="4">CG-Bathy1</strain>
    </source>
</reference>
<protein>
    <recommendedName>
        <fullName evidence="2">Methyltransferase-like protein 5</fullName>
    </recommendedName>
</protein>
<comment type="caution">
    <text evidence="4">The sequence shown here is derived from an EMBL/GenBank/DDBJ whole genome shotgun (WGS) entry which is preliminary data.</text>
</comment>
<dbReference type="AlphaFoldDB" id="A0A1J5TUF4"/>
<dbReference type="PANTHER" id="PTHR23290:SF0">
    <property type="entry name" value="RRNA N6-ADENOSINE-METHYLTRANSFERASE METTL5"/>
    <property type="match status" value="1"/>
</dbReference>
<dbReference type="Proteomes" id="UP000183815">
    <property type="component" value="Unassembled WGS sequence"/>
</dbReference>
<accession>A0A1J5TUF4</accession>
<dbReference type="SUPFAM" id="SSF53335">
    <property type="entry name" value="S-adenosyl-L-methionine-dependent methyltransferases"/>
    <property type="match status" value="1"/>
</dbReference>
<dbReference type="InterPro" id="IPR051720">
    <property type="entry name" value="rRNA_MeTrfase/Polyamine_Synth"/>
</dbReference>
<dbReference type="GO" id="GO:0032259">
    <property type="term" value="P:methylation"/>
    <property type="evidence" value="ECO:0007669"/>
    <property type="project" value="InterPro"/>
</dbReference>
<dbReference type="InterPro" id="IPR002052">
    <property type="entry name" value="DNA_methylase_N6_adenine_CS"/>
</dbReference>
<evidence type="ECO:0000256" key="1">
    <source>
        <dbReference type="ARBA" id="ARBA00009741"/>
    </source>
</evidence>
<dbReference type="InterPro" id="IPR007848">
    <property type="entry name" value="Small_mtfrase_dom"/>
</dbReference>
<feature type="domain" description="Methyltransferase small" evidence="3">
    <location>
        <begin position="27"/>
        <end position="132"/>
    </location>
</feature>
<dbReference type="Pfam" id="PF05175">
    <property type="entry name" value="MTS"/>
    <property type="match status" value="1"/>
</dbReference>
<sequence>MGLSKLIQGVPDFVEAKPELEQYTTPVDIATFMLLNAFAEGDLKREVVDFGCGTGRLGIGAAFLGAEVIAIDIDIEAIEVGKKYSEEKEIAIKWMEMPIQNWSQKIDTIIMNPPFGAQRPGADREFIKKALEMAEKVWTIHLADSGKFIDKFVEDNGGKIISSWKMDMELKRTMRYHTKESKKVKAILYHLASLI</sequence>
<evidence type="ECO:0000259" key="3">
    <source>
        <dbReference type="Pfam" id="PF05175"/>
    </source>
</evidence>
<organism evidence="4 5">
    <name type="scientific">Marine Group III euryarchaeote CG-Bathy1</name>
    <dbReference type="NCBI Taxonomy" id="1889001"/>
    <lineage>
        <taxon>Archaea</taxon>
        <taxon>Methanobacteriati</taxon>
        <taxon>Thermoplasmatota</taxon>
        <taxon>Thermoplasmata</taxon>
        <taxon>Candidatus Thermoprofundales</taxon>
    </lineage>
</organism>
<dbReference type="Gene3D" id="3.40.50.150">
    <property type="entry name" value="Vaccinia Virus protein VP39"/>
    <property type="match status" value="1"/>
</dbReference>
<dbReference type="GO" id="GO:0003676">
    <property type="term" value="F:nucleic acid binding"/>
    <property type="evidence" value="ECO:0007669"/>
    <property type="project" value="InterPro"/>
</dbReference>
<gene>
    <name evidence="4" type="ORF">BEU04_02020</name>
</gene>
<dbReference type="PROSITE" id="PS00092">
    <property type="entry name" value="N6_MTASE"/>
    <property type="match status" value="1"/>
</dbReference>
<name>A0A1J5TUF4_9ARCH</name>
<dbReference type="EMBL" id="MIYU01000016">
    <property type="protein sequence ID" value="OIR15718.1"/>
    <property type="molecule type" value="Genomic_DNA"/>
</dbReference>
<evidence type="ECO:0000313" key="5">
    <source>
        <dbReference type="Proteomes" id="UP000183815"/>
    </source>
</evidence>
<proteinExistence type="inferred from homology"/>
<dbReference type="InterPro" id="IPR029063">
    <property type="entry name" value="SAM-dependent_MTases_sf"/>
</dbReference>
<evidence type="ECO:0000256" key="2">
    <source>
        <dbReference type="ARBA" id="ARBA00041374"/>
    </source>
</evidence>
<dbReference type="PANTHER" id="PTHR23290">
    <property type="entry name" value="RRNA N6-ADENOSINE-METHYLTRANSFERASE METTL5"/>
    <property type="match status" value="1"/>
</dbReference>